<name>A0AAV7JE18_9METZ</name>
<dbReference type="InterPro" id="IPR032675">
    <property type="entry name" value="LRR_dom_sf"/>
</dbReference>
<dbReference type="Proteomes" id="UP001165289">
    <property type="component" value="Unassembled WGS sequence"/>
</dbReference>
<dbReference type="Gene3D" id="3.80.10.10">
    <property type="entry name" value="Ribonuclease Inhibitor"/>
    <property type="match status" value="1"/>
</dbReference>
<gene>
    <name evidence="2" type="ORF">LOD99_9065</name>
</gene>
<dbReference type="InterPro" id="IPR042655">
    <property type="entry name" value="LRC72"/>
</dbReference>
<evidence type="ECO:0000256" key="1">
    <source>
        <dbReference type="SAM" id="Phobius"/>
    </source>
</evidence>
<keyword evidence="1" id="KW-0472">Membrane</keyword>
<evidence type="ECO:0000313" key="3">
    <source>
        <dbReference type="Proteomes" id="UP001165289"/>
    </source>
</evidence>
<evidence type="ECO:0000313" key="2">
    <source>
        <dbReference type="EMBL" id="KAI6646971.1"/>
    </source>
</evidence>
<keyword evidence="1" id="KW-0812">Transmembrane</keyword>
<dbReference type="PANTHER" id="PTHR46759:SF2">
    <property type="match status" value="1"/>
</dbReference>
<dbReference type="PANTHER" id="PTHR46759">
    <property type="entry name" value="LEUCINE-RICH REPEAT-CONTAINING PROTEIN 72"/>
    <property type="match status" value="1"/>
</dbReference>
<dbReference type="AlphaFoldDB" id="A0AAV7JE18"/>
<protein>
    <submittedName>
        <fullName evidence="2">Uncharacterized protein</fullName>
    </submittedName>
</protein>
<sequence>MNTLRNLWILDISNNNLKSLEGLDQFIVLGSLNLSGNALCWEELRKIMHTTILCLSLFNNFQLDTDPHYRKHVIDLFSKVWFLDSVLVTTEERKRVEIFFIDESIMRKHPIRRKSSKYKVFLPTNKKNVLQRGLYGTWTEKFMKKFPLNFFQDSALDDRRISYIYQMLIESFKLTPILSIADNGAIIRNIYSLVEIRTQLPESFNMILLMLIVYFVFSLPKSLIVDCLIKLHIDNLNGLNFAQLILTCTSQFLIFIISVLLASLMVEKDKGIKRGVYSKLFSALYKGAYDIFTDNCISGQKNDYTCVLASEVLEPFCLIHQFFELIGKDEGVSTLVVVATRDPFIIKEILGILTFTSLDKWSTYHEISTLLLHKSVPNIVLGCQSNSYFNKECFNKFRDPPDNRSANHLCPLLHNISNIDTLALKEETLSKVTISGTASIIRPGDFVRLHCNRLARVISLISPDLALLSISSCPMYEYVYITTDNLAWDPIGRWVIQQDKYEHLYDQNSHTNSSFYISRPSSSSSSNSLIVDLPNFQLQESVHCNSFTDPNGHKDDIVRDTYGVMSADDSKERIYIENVINQMHLEMSKEWHNVGIHDSDHYLKISQPSTQLLCDSYQGPSLNSQSLINRQYQHASRQMKSSTPSLSRPDIFQHSRVFSPQCWIEVSNRKVGSQSRISNSNFNMQLEDNAVKKSLRWSPTRNILKSKKCMSIQKKHRSSEPLLKVVGNTLKLEATFL</sequence>
<dbReference type="EMBL" id="JAKMXF010000349">
    <property type="protein sequence ID" value="KAI6646971.1"/>
    <property type="molecule type" value="Genomic_DNA"/>
</dbReference>
<keyword evidence="3" id="KW-1185">Reference proteome</keyword>
<feature type="transmembrane region" description="Helical" evidence="1">
    <location>
        <begin position="206"/>
        <end position="224"/>
    </location>
</feature>
<accession>A0AAV7JE18</accession>
<dbReference type="SUPFAM" id="SSF52058">
    <property type="entry name" value="L domain-like"/>
    <property type="match status" value="1"/>
</dbReference>
<dbReference type="PROSITE" id="PS51450">
    <property type="entry name" value="LRR"/>
    <property type="match status" value="1"/>
</dbReference>
<reference evidence="2 3" key="1">
    <citation type="journal article" date="2023" name="BMC Biol.">
        <title>The compact genome of the sponge Oopsacas minuta (Hexactinellida) is lacking key metazoan core genes.</title>
        <authorList>
            <person name="Santini S."/>
            <person name="Schenkelaars Q."/>
            <person name="Jourda C."/>
            <person name="Duchesne M."/>
            <person name="Belahbib H."/>
            <person name="Rocher C."/>
            <person name="Selva M."/>
            <person name="Riesgo A."/>
            <person name="Vervoort M."/>
            <person name="Leys S.P."/>
            <person name="Kodjabachian L."/>
            <person name="Le Bivic A."/>
            <person name="Borchiellini C."/>
            <person name="Claverie J.M."/>
            <person name="Renard E."/>
        </authorList>
    </citation>
    <scope>NUCLEOTIDE SEQUENCE [LARGE SCALE GENOMIC DNA]</scope>
    <source>
        <strain evidence="2">SPO-2</strain>
    </source>
</reference>
<dbReference type="InterPro" id="IPR001611">
    <property type="entry name" value="Leu-rich_rpt"/>
</dbReference>
<comment type="caution">
    <text evidence="2">The sequence shown here is derived from an EMBL/GenBank/DDBJ whole genome shotgun (WGS) entry which is preliminary data.</text>
</comment>
<proteinExistence type="predicted"/>
<keyword evidence="1" id="KW-1133">Transmembrane helix</keyword>
<feature type="transmembrane region" description="Helical" evidence="1">
    <location>
        <begin position="244"/>
        <end position="266"/>
    </location>
</feature>
<organism evidence="2 3">
    <name type="scientific">Oopsacas minuta</name>
    <dbReference type="NCBI Taxonomy" id="111878"/>
    <lineage>
        <taxon>Eukaryota</taxon>
        <taxon>Metazoa</taxon>
        <taxon>Porifera</taxon>
        <taxon>Hexactinellida</taxon>
        <taxon>Hexasterophora</taxon>
        <taxon>Lyssacinosida</taxon>
        <taxon>Leucopsacidae</taxon>
        <taxon>Oopsacas</taxon>
    </lineage>
</organism>